<organism evidence="16 17">
    <name type="scientific">Aliarcobacter butzleri L348</name>
    <dbReference type="NCBI Taxonomy" id="1447256"/>
    <lineage>
        <taxon>Bacteria</taxon>
        <taxon>Pseudomonadati</taxon>
        <taxon>Campylobacterota</taxon>
        <taxon>Epsilonproteobacteria</taxon>
        <taxon>Campylobacterales</taxon>
        <taxon>Arcobacteraceae</taxon>
        <taxon>Aliarcobacter</taxon>
    </lineage>
</organism>
<dbReference type="InterPro" id="IPR011127">
    <property type="entry name" value="Dala_Dala_lig_N"/>
</dbReference>
<comment type="subcellular location">
    <subcellularLocation>
        <location evidence="3">Cytoplasm</location>
    </subcellularLocation>
</comment>
<dbReference type="GO" id="GO:0005737">
    <property type="term" value="C:cytoplasm"/>
    <property type="evidence" value="ECO:0007669"/>
    <property type="project" value="UniProtKB-SubCell"/>
</dbReference>
<dbReference type="GO" id="GO:0008716">
    <property type="term" value="F:D-alanine-D-alanine ligase activity"/>
    <property type="evidence" value="ECO:0007669"/>
    <property type="project" value="UniProtKB-EC"/>
</dbReference>
<dbReference type="Gene3D" id="3.40.50.20">
    <property type="match status" value="1"/>
</dbReference>
<protein>
    <recommendedName>
        <fullName evidence="5">D-alanine--D-alanine ligase</fullName>
        <ecNumber evidence="5">6.3.2.4</ecNumber>
    </recommendedName>
</protein>
<dbReference type="EMBL" id="JAIQ01000160">
    <property type="protein sequence ID" value="KLD97004.1"/>
    <property type="molecule type" value="Genomic_DNA"/>
</dbReference>
<keyword evidence="12" id="KW-0961">Cell wall biogenesis/degradation</keyword>
<evidence type="ECO:0000256" key="5">
    <source>
        <dbReference type="ARBA" id="ARBA00012216"/>
    </source>
</evidence>
<evidence type="ECO:0000256" key="8">
    <source>
        <dbReference type="ARBA" id="ARBA00022741"/>
    </source>
</evidence>
<keyword evidence="8 14" id="KW-0547">Nucleotide-binding</keyword>
<comment type="similarity">
    <text evidence="4">Belongs to the D-alanine--D-alanine ligase family.</text>
</comment>
<evidence type="ECO:0000256" key="13">
    <source>
        <dbReference type="ARBA" id="ARBA00047614"/>
    </source>
</evidence>
<evidence type="ECO:0000313" key="17">
    <source>
        <dbReference type="Proteomes" id="UP000035514"/>
    </source>
</evidence>
<reference evidence="16 17" key="1">
    <citation type="submission" date="2014-01" db="EMBL/GenBank/DDBJ databases">
        <title>Development of a Comparative Genomic Fingerprinting Assay for High Resolution Genotyping of Arcobacter butzleri.</title>
        <authorList>
            <person name="Webb A.L."/>
            <person name="Inglis G.D."/>
            <person name="Kruczkiewicz P."/>
            <person name="Selinger L.B."/>
            <person name="Taboada E.N."/>
        </authorList>
    </citation>
    <scope>NUCLEOTIDE SEQUENCE [LARGE SCALE GENOMIC DNA]</scope>
    <source>
        <strain evidence="16 17">L348</strain>
    </source>
</reference>
<evidence type="ECO:0000256" key="11">
    <source>
        <dbReference type="ARBA" id="ARBA00022984"/>
    </source>
</evidence>
<dbReference type="RefSeq" id="WP_012012507.1">
    <property type="nucleotide sequence ID" value="NZ_JAIQ01000160.1"/>
</dbReference>
<dbReference type="GO" id="GO:0008360">
    <property type="term" value="P:regulation of cell shape"/>
    <property type="evidence" value="ECO:0007669"/>
    <property type="project" value="UniProtKB-KW"/>
</dbReference>
<comment type="caution">
    <text evidence="16">The sequence shown here is derived from an EMBL/GenBank/DDBJ whole genome shotgun (WGS) entry which is preliminary data.</text>
</comment>
<sequence length="347" mass="39500">MKVAIVFGGISFEHEISIVSSIALKDVLKKDEIIYLFLDSSRQMYHIPTNIIKSKLFSSGEYKKFDKVYFQKGGFYKKGGVFSKDKNIDFDVVLNLSHGGDGEDGILSSVLDFYSIPFIAPRTEACVVSSNKFLTKGYAKSVNVNTLDYKYFTKDDKIEVDSFPIILKPVKLGSSIGVAIVKSQEELQYALDVAFEFDDAIIIEPFISGVKEYNLAGTKVNGEFKFSIIEEPQKAEFLDFDKKYLDFSRTSKAKEVDLGEKLNNEIKESFKRLYNTLFEGSIIRCDFFVINDEIYLNEINSIPGSMANYLFEDFQSLFHQVAKNLPRKKHIPITYEYVNKIHSAKGK</sequence>
<proteinExistence type="inferred from homology"/>
<dbReference type="Pfam" id="PF01820">
    <property type="entry name" value="Dala_Dala_lig_N"/>
    <property type="match status" value="1"/>
</dbReference>
<accession>A0A0G9JTQ4</accession>
<name>A0A0G9JTQ4_9BACT</name>
<dbReference type="InterPro" id="IPR005905">
    <property type="entry name" value="D_ala_D_ala"/>
</dbReference>
<dbReference type="NCBIfam" id="TIGR01205">
    <property type="entry name" value="D_ala_D_alaTIGR"/>
    <property type="match status" value="1"/>
</dbReference>
<comment type="cofactor">
    <cofactor evidence="2">
        <name>Mg(2+)</name>
        <dbReference type="ChEBI" id="CHEBI:18420"/>
    </cofactor>
</comment>
<evidence type="ECO:0000256" key="3">
    <source>
        <dbReference type="ARBA" id="ARBA00004496"/>
    </source>
</evidence>
<dbReference type="InterPro" id="IPR016185">
    <property type="entry name" value="PreATP-grasp_dom_sf"/>
</dbReference>
<evidence type="ECO:0000256" key="12">
    <source>
        <dbReference type="ARBA" id="ARBA00023316"/>
    </source>
</evidence>
<dbReference type="SUPFAM" id="SSF52440">
    <property type="entry name" value="PreATP-grasp domain"/>
    <property type="match status" value="1"/>
</dbReference>
<feature type="domain" description="ATP-grasp" evidence="15">
    <location>
        <begin position="136"/>
        <end position="330"/>
    </location>
</feature>
<dbReference type="GO" id="GO:0046872">
    <property type="term" value="F:metal ion binding"/>
    <property type="evidence" value="ECO:0007669"/>
    <property type="project" value="InterPro"/>
</dbReference>
<dbReference type="PANTHER" id="PTHR23132:SF23">
    <property type="entry name" value="D-ALANINE--D-ALANINE LIGASE B"/>
    <property type="match status" value="1"/>
</dbReference>
<evidence type="ECO:0000256" key="4">
    <source>
        <dbReference type="ARBA" id="ARBA00010871"/>
    </source>
</evidence>
<dbReference type="PANTHER" id="PTHR23132">
    <property type="entry name" value="D-ALANINE--D-ALANINE LIGASE"/>
    <property type="match status" value="1"/>
</dbReference>
<keyword evidence="9 14" id="KW-0067">ATP-binding</keyword>
<evidence type="ECO:0000256" key="14">
    <source>
        <dbReference type="PROSITE-ProRule" id="PRU00409"/>
    </source>
</evidence>
<evidence type="ECO:0000256" key="9">
    <source>
        <dbReference type="ARBA" id="ARBA00022840"/>
    </source>
</evidence>
<dbReference type="PROSITE" id="PS00843">
    <property type="entry name" value="DALA_DALA_LIGASE_1"/>
    <property type="match status" value="1"/>
</dbReference>
<dbReference type="AlphaFoldDB" id="A0A0G9JTQ4"/>
<dbReference type="InterPro" id="IPR000291">
    <property type="entry name" value="D-Ala_lig_Van_CS"/>
</dbReference>
<dbReference type="GO" id="GO:0005524">
    <property type="term" value="F:ATP binding"/>
    <property type="evidence" value="ECO:0007669"/>
    <property type="project" value="UniProtKB-UniRule"/>
</dbReference>
<evidence type="ECO:0000256" key="6">
    <source>
        <dbReference type="ARBA" id="ARBA00022490"/>
    </source>
</evidence>
<dbReference type="InterPro" id="IPR011095">
    <property type="entry name" value="Dala_Dala_lig_C"/>
</dbReference>
<keyword evidence="7 16" id="KW-0436">Ligase</keyword>
<dbReference type="InterPro" id="IPR011761">
    <property type="entry name" value="ATP-grasp"/>
</dbReference>
<evidence type="ECO:0000256" key="7">
    <source>
        <dbReference type="ARBA" id="ARBA00022598"/>
    </source>
</evidence>
<comment type="catalytic activity">
    <reaction evidence="13">
        <text>2 D-alanine + ATP = D-alanyl-D-alanine + ADP + phosphate + H(+)</text>
        <dbReference type="Rhea" id="RHEA:11224"/>
        <dbReference type="ChEBI" id="CHEBI:15378"/>
        <dbReference type="ChEBI" id="CHEBI:30616"/>
        <dbReference type="ChEBI" id="CHEBI:43474"/>
        <dbReference type="ChEBI" id="CHEBI:57416"/>
        <dbReference type="ChEBI" id="CHEBI:57822"/>
        <dbReference type="ChEBI" id="CHEBI:456216"/>
        <dbReference type="EC" id="6.3.2.4"/>
    </reaction>
</comment>
<dbReference type="PATRIC" id="fig|1447256.3.peg.2223"/>
<dbReference type="GeneID" id="24303471"/>
<dbReference type="Proteomes" id="UP000035514">
    <property type="component" value="Unassembled WGS sequence"/>
</dbReference>
<dbReference type="SUPFAM" id="SSF56059">
    <property type="entry name" value="Glutathione synthetase ATP-binding domain-like"/>
    <property type="match status" value="1"/>
</dbReference>
<dbReference type="GO" id="GO:0009252">
    <property type="term" value="P:peptidoglycan biosynthetic process"/>
    <property type="evidence" value="ECO:0007669"/>
    <property type="project" value="UniProtKB-KW"/>
</dbReference>
<evidence type="ECO:0000256" key="10">
    <source>
        <dbReference type="ARBA" id="ARBA00022960"/>
    </source>
</evidence>
<dbReference type="NCBIfam" id="NF002527">
    <property type="entry name" value="PRK01966.1-3"/>
    <property type="match status" value="1"/>
</dbReference>
<keyword evidence="11" id="KW-0573">Peptidoglycan synthesis</keyword>
<comment type="cofactor">
    <cofactor evidence="1">
        <name>Mn(2+)</name>
        <dbReference type="ChEBI" id="CHEBI:29035"/>
    </cofactor>
</comment>
<evidence type="ECO:0000259" key="15">
    <source>
        <dbReference type="PROSITE" id="PS50975"/>
    </source>
</evidence>
<keyword evidence="10" id="KW-0133">Cell shape</keyword>
<dbReference type="Pfam" id="PF07478">
    <property type="entry name" value="Dala_Dala_lig_C"/>
    <property type="match status" value="1"/>
</dbReference>
<dbReference type="Gene3D" id="3.30.470.20">
    <property type="entry name" value="ATP-grasp fold, B domain"/>
    <property type="match status" value="1"/>
</dbReference>
<evidence type="ECO:0000313" key="16">
    <source>
        <dbReference type="EMBL" id="KLD97004.1"/>
    </source>
</evidence>
<dbReference type="GO" id="GO:0071555">
    <property type="term" value="P:cell wall organization"/>
    <property type="evidence" value="ECO:0007669"/>
    <property type="project" value="UniProtKB-KW"/>
</dbReference>
<evidence type="ECO:0000256" key="2">
    <source>
        <dbReference type="ARBA" id="ARBA00001946"/>
    </source>
</evidence>
<dbReference type="Gene3D" id="3.30.1490.20">
    <property type="entry name" value="ATP-grasp fold, A domain"/>
    <property type="match status" value="1"/>
</dbReference>
<evidence type="ECO:0000256" key="1">
    <source>
        <dbReference type="ARBA" id="ARBA00001936"/>
    </source>
</evidence>
<dbReference type="PROSITE" id="PS00844">
    <property type="entry name" value="DALA_DALA_LIGASE_2"/>
    <property type="match status" value="1"/>
</dbReference>
<keyword evidence="6" id="KW-0963">Cytoplasm</keyword>
<dbReference type="EC" id="6.3.2.4" evidence="5"/>
<dbReference type="PROSITE" id="PS50975">
    <property type="entry name" value="ATP_GRASP"/>
    <property type="match status" value="1"/>
</dbReference>
<gene>
    <name evidence="16" type="ORF">AA20_11340</name>
</gene>
<dbReference type="InterPro" id="IPR013815">
    <property type="entry name" value="ATP_grasp_subdomain_1"/>
</dbReference>